<comment type="caution">
    <text evidence="2">The sequence shown here is derived from an EMBL/GenBank/DDBJ whole genome shotgun (WGS) entry which is preliminary data.</text>
</comment>
<dbReference type="SUPFAM" id="SSF46785">
    <property type="entry name" value="Winged helix' DNA-binding domain"/>
    <property type="match status" value="1"/>
</dbReference>
<gene>
    <name evidence="2" type="ORF">B0H16DRAFT_1707972</name>
</gene>
<evidence type="ECO:0000256" key="1">
    <source>
        <dbReference type="SAM" id="MobiDB-lite"/>
    </source>
</evidence>
<protein>
    <submittedName>
        <fullName evidence="2">Uncharacterized protein</fullName>
    </submittedName>
</protein>
<feature type="region of interest" description="Disordered" evidence="1">
    <location>
        <begin position="34"/>
        <end position="54"/>
    </location>
</feature>
<sequence length="176" mass="19605">MTQGRFSEANLAELVSLADLVSRTVKEIAEEYAAARDPGFSSPSDPQPSEDDIPPRVAKAFRVLDAACADMSGRVGNPGQLVMKKFQALQEPASMLIAPDSKFAELLLHERSALPVDQLAQSPRVDAEKLRRLINFLATKHNFTEIRPNIFLDNRLNVKFSDADVLDDPFMDEWLH</sequence>
<organism evidence="2 3">
    <name type="scientific">Mycena metata</name>
    <dbReference type="NCBI Taxonomy" id="1033252"/>
    <lineage>
        <taxon>Eukaryota</taxon>
        <taxon>Fungi</taxon>
        <taxon>Dikarya</taxon>
        <taxon>Basidiomycota</taxon>
        <taxon>Agaricomycotina</taxon>
        <taxon>Agaricomycetes</taxon>
        <taxon>Agaricomycetidae</taxon>
        <taxon>Agaricales</taxon>
        <taxon>Marasmiineae</taxon>
        <taxon>Mycenaceae</taxon>
        <taxon>Mycena</taxon>
    </lineage>
</organism>
<dbReference type="Gene3D" id="1.10.10.10">
    <property type="entry name" value="Winged helix-like DNA-binding domain superfamily/Winged helix DNA-binding domain"/>
    <property type="match status" value="1"/>
</dbReference>
<evidence type="ECO:0000313" key="2">
    <source>
        <dbReference type="EMBL" id="KAJ7785725.1"/>
    </source>
</evidence>
<keyword evidence="3" id="KW-1185">Reference proteome</keyword>
<proteinExistence type="predicted"/>
<reference evidence="2" key="1">
    <citation type="submission" date="2023-03" db="EMBL/GenBank/DDBJ databases">
        <title>Massive genome expansion in bonnet fungi (Mycena s.s.) driven by repeated elements and novel gene families across ecological guilds.</title>
        <authorList>
            <consortium name="Lawrence Berkeley National Laboratory"/>
            <person name="Harder C.B."/>
            <person name="Miyauchi S."/>
            <person name="Viragh M."/>
            <person name="Kuo A."/>
            <person name="Thoen E."/>
            <person name="Andreopoulos B."/>
            <person name="Lu D."/>
            <person name="Skrede I."/>
            <person name="Drula E."/>
            <person name="Henrissat B."/>
            <person name="Morin E."/>
            <person name="Kohler A."/>
            <person name="Barry K."/>
            <person name="LaButti K."/>
            <person name="Morin E."/>
            <person name="Salamov A."/>
            <person name="Lipzen A."/>
            <person name="Mereny Z."/>
            <person name="Hegedus B."/>
            <person name="Baldrian P."/>
            <person name="Stursova M."/>
            <person name="Weitz H."/>
            <person name="Taylor A."/>
            <person name="Grigoriev I.V."/>
            <person name="Nagy L.G."/>
            <person name="Martin F."/>
            <person name="Kauserud H."/>
        </authorList>
    </citation>
    <scope>NUCLEOTIDE SEQUENCE</scope>
    <source>
        <strain evidence="2">CBHHK182m</strain>
    </source>
</reference>
<dbReference type="InterPro" id="IPR036390">
    <property type="entry name" value="WH_DNA-bd_sf"/>
</dbReference>
<dbReference type="Proteomes" id="UP001215598">
    <property type="component" value="Unassembled WGS sequence"/>
</dbReference>
<evidence type="ECO:0000313" key="3">
    <source>
        <dbReference type="Proteomes" id="UP001215598"/>
    </source>
</evidence>
<dbReference type="AlphaFoldDB" id="A0AAD7KH84"/>
<dbReference type="EMBL" id="JARKIB010000001">
    <property type="protein sequence ID" value="KAJ7785725.1"/>
    <property type="molecule type" value="Genomic_DNA"/>
</dbReference>
<accession>A0AAD7KH84</accession>
<name>A0AAD7KH84_9AGAR</name>
<dbReference type="InterPro" id="IPR036388">
    <property type="entry name" value="WH-like_DNA-bd_sf"/>
</dbReference>